<evidence type="ECO:0000313" key="2">
    <source>
        <dbReference type="EMBL" id="KAF2743626.1"/>
    </source>
</evidence>
<dbReference type="AlphaFoldDB" id="A0A6A6V1E2"/>
<accession>A0A6A6V1E2</accession>
<evidence type="ECO:0000256" key="1">
    <source>
        <dbReference type="ARBA" id="ARBA00005437"/>
    </source>
</evidence>
<comment type="similarity">
    <text evidence="1">Belongs to the LOR family.</text>
</comment>
<name>A0A6A6V1E2_9PLEO</name>
<dbReference type="EMBL" id="MU006595">
    <property type="protein sequence ID" value="KAF2743626.1"/>
    <property type="molecule type" value="Genomic_DNA"/>
</dbReference>
<dbReference type="InterPro" id="IPR025659">
    <property type="entry name" value="Tubby-like_C"/>
</dbReference>
<dbReference type="PANTHER" id="PTHR31087">
    <property type="match status" value="1"/>
</dbReference>
<sequence>MAALPPAPQAIGMFPQFFAQQSETLVLREKVMSLSGDSFEIKLANGTPLFRVEGSVLSISGRKKFTDMAGNHLFDICREHLHIHTTFVLENPQKQKIMEVKYKFQLLGSKAVATFTTSTTGKQEQLVMKGKWFDTTADIIDEAQGGIVVARINRKLSGKDMLFGQQTYGVYVAPGVDMAVIAALCICLDEKNEG</sequence>
<dbReference type="InterPro" id="IPR007612">
    <property type="entry name" value="LOR"/>
</dbReference>
<keyword evidence="3" id="KW-1185">Reference proteome</keyword>
<dbReference type="Proteomes" id="UP000799440">
    <property type="component" value="Unassembled WGS sequence"/>
</dbReference>
<dbReference type="InterPro" id="IPR038595">
    <property type="entry name" value="LOR_sf"/>
</dbReference>
<evidence type="ECO:0000313" key="3">
    <source>
        <dbReference type="Proteomes" id="UP000799440"/>
    </source>
</evidence>
<reference evidence="2" key="1">
    <citation type="journal article" date="2020" name="Stud. Mycol.">
        <title>101 Dothideomycetes genomes: a test case for predicting lifestyles and emergence of pathogens.</title>
        <authorList>
            <person name="Haridas S."/>
            <person name="Albert R."/>
            <person name="Binder M."/>
            <person name="Bloem J."/>
            <person name="Labutti K."/>
            <person name="Salamov A."/>
            <person name="Andreopoulos B."/>
            <person name="Baker S."/>
            <person name="Barry K."/>
            <person name="Bills G."/>
            <person name="Bluhm B."/>
            <person name="Cannon C."/>
            <person name="Castanera R."/>
            <person name="Culley D."/>
            <person name="Daum C."/>
            <person name="Ezra D."/>
            <person name="Gonzalez J."/>
            <person name="Henrissat B."/>
            <person name="Kuo A."/>
            <person name="Liang C."/>
            <person name="Lipzen A."/>
            <person name="Lutzoni F."/>
            <person name="Magnuson J."/>
            <person name="Mondo S."/>
            <person name="Nolan M."/>
            <person name="Ohm R."/>
            <person name="Pangilinan J."/>
            <person name="Park H.-J."/>
            <person name="Ramirez L."/>
            <person name="Alfaro M."/>
            <person name="Sun H."/>
            <person name="Tritt A."/>
            <person name="Yoshinaga Y."/>
            <person name="Zwiers L.-H."/>
            <person name="Turgeon B."/>
            <person name="Goodwin S."/>
            <person name="Spatafora J."/>
            <person name="Crous P."/>
            <person name="Grigoriev I."/>
        </authorList>
    </citation>
    <scope>NUCLEOTIDE SEQUENCE</scope>
    <source>
        <strain evidence="2">CBS 119925</strain>
    </source>
</reference>
<dbReference type="PANTHER" id="PTHR31087:SF161">
    <property type="entry name" value="TUBBY C 2 FAMILY PROTEIN"/>
    <property type="match status" value="1"/>
</dbReference>
<dbReference type="SUPFAM" id="SSF54518">
    <property type="entry name" value="Tubby C-terminal domain-like"/>
    <property type="match status" value="1"/>
</dbReference>
<gene>
    <name evidence="2" type="ORF">M011DRAFT_480570</name>
</gene>
<dbReference type="Pfam" id="PF04525">
    <property type="entry name" value="LOR"/>
    <property type="match status" value="1"/>
</dbReference>
<dbReference type="Gene3D" id="2.40.160.200">
    <property type="entry name" value="LURP1-related"/>
    <property type="match status" value="1"/>
</dbReference>
<proteinExistence type="inferred from homology"/>
<organism evidence="2 3">
    <name type="scientific">Sporormia fimetaria CBS 119925</name>
    <dbReference type="NCBI Taxonomy" id="1340428"/>
    <lineage>
        <taxon>Eukaryota</taxon>
        <taxon>Fungi</taxon>
        <taxon>Dikarya</taxon>
        <taxon>Ascomycota</taxon>
        <taxon>Pezizomycotina</taxon>
        <taxon>Dothideomycetes</taxon>
        <taxon>Pleosporomycetidae</taxon>
        <taxon>Pleosporales</taxon>
        <taxon>Sporormiaceae</taxon>
        <taxon>Sporormia</taxon>
    </lineage>
</organism>
<protein>
    <submittedName>
        <fullName evidence="2">DUF567-domain-containing protein</fullName>
    </submittedName>
</protein>
<dbReference type="OrthoDB" id="97518at2759"/>